<accession>A0A2W4U1W0</accession>
<gene>
    <name evidence="2" type="ORF">DCF25_16685</name>
</gene>
<name>A0A2W4U1W0_9CYAN</name>
<keyword evidence="1" id="KW-1133">Transmembrane helix</keyword>
<organism evidence="2 3">
    <name type="scientific">Leptolyngbya foveolarum</name>
    <dbReference type="NCBI Taxonomy" id="47253"/>
    <lineage>
        <taxon>Bacteria</taxon>
        <taxon>Bacillati</taxon>
        <taxon>Cyanobacteriota</taxon>
        <taxon>Cyanophyceae</taxon>
        <taxon>Leptolyngbyales</taxon>
        <taxon>Leptolyngbyaceae</taxon>
        <taxon>Leptolyngbya group</taxon>
        <taxon>Leptolyngbya</taxon>
    </lineage>
</organism>
<keyword evidence="1" id="KW-0812">Transmembrane</keyword>
<keyword evidence="1" id="KW-0472">Membrane</keyword>
<feature type="transmembrane region" description="Helical" evidence="1">
    <location>
        <begin position="123"/>
        <end position="144"/>
    </location>
</feature>
<feature type="transmembrane region" description="Helical" evidence="1">
    <location>
        <begin position="84"/>
        <end position="103"/>
    </location>
</feature>
<dbReference type="AlphaFoldDB" id="A0A2W4U1W0"/>
<dbReference type="EMBL" id="QBMC01000134">
    <property type="protein sequence ID" value="PZO13040.1"/>
    <property type="molecule type" value="Genomic_DNA"/>
</dbReference>
<reference evidence="3" key="1">
    <citation type="submission" date="2018-04" db="EMBL/GenBank/DDBJ databases">
        <authorList>
            <person name="Cornet L."/>
        </authorList>
    </citation>
    <scope>NUCLEOTIDE SEQUENCE [LARGE SCALE GENOMIC DNA]</scope>
</reference>
<feature type="transmembrane region" description="Helical" evidence="1">
    <location>
        <begin position="47"/>
        <end position="72"/>
    </location>
</feature>
<protein>
    <submittedName>
        <fullName evidence="2">Uncharacterized protein</fullName>
    </submittedName>
</protein>
<evidence type="ECO:0000256" key="1">
    <source>
        <dbReference type="SAM" id="Phobius"/>
    </source>
</evidence>
<proteinExistence type="predicted"/>
<feature type="transmembrane region" description="Helical" evidence="1">
    <location>
        <begin position="7"/>
        <end position="25"/>
    </location>
</feature>
<evidence type="ECO:0000313" key="2">
    <source>
        <dbReference type="EMBL" id="PZO13040.1"/>
    </source>
</evidence>
<dbReference type="Proteomes" id="UP000249354">
    <property type="component" value="Unassembled WGS sequence"/>
</dbReference>
<sequence>MILSRLFAIPEVTLFLFSFLLHFVYETWEAPYFDFYKMPSLANKVDYITHCTFGDGVIMLITFWIVSLLFRTRHWILSPGKKQVFLLIVLGWLYTFISEIYRIKVAKLYGISIFKIPFFETSWLPLLQWLILPPLIVFFTRHYLRGYQKYSSEILD</sequence>
<comment type="caution">
    <text evidence="2">The sequence shown here is derived from an EMBL/GenBank/DDBJ whole genome shotgun (WGS) entry which is preliminary data.</text>
</comment>
<evidence type="ECO:0000313" key="3">
    <source>
        <dbReference type="Proteomes" id="UP000249354"/>
    </source>
</evidence>
<reference evidence="2 3" key="2">
    <citation type="submission" date="2018-06" db="EMBL/GenBank/DDBJ databases">
        <title>Metagenomic assembly of (sub)arctic Cyanobacteria and their associated microbiome from non-axenic cultures.</title>
        <authorList>
            <person name="Baurain D."/>
        </authorList>
    </citation>
    <scope>NUCLEOTIDE SEQUENCE [LARGE SCALE GENOMIC DNA]</scope>
    <source>
        <strain evidence="2">ULC129bin1</strain>
    </source>
</reference>